<evidence type="ECO:0000256" key="1">
    <source>
        <dbReference type="SAM" id="Phobius"/>
    </source>
</evidence>
<dbReference type="Proteomes" id="UP000736856">
    <property type="component" value="Unassembled WGS sequence"/>
</dbReference>
<keyword evidence="1" id="KW-1133">Transmembrane helix</keyword>
<keyword evidence="1" id="KW-0472">Membrane</keyword>
<dbReference type="AlphaFoldDB" id="A0A937AR09"/>
<keyword evidence="1" id="KW-0812">Transmembrane</keyword>
<comment type="caution">
    <text evidence="2">The sequence shown here is derived from an EMBL/GenBank/DDBJ whole genome shotgun (WGS) entry which is preliminary data.</text>
</comment>
<feature type="transmembrane region" description="Helical" evidence="1">
    <location>
        <begin position="36"/>
        <end position="61"/>
    </location>
</feature>
<proteinExistence type="predicted"/>
<organism evidence="2 3">
    <name type="scientific">Candidatus Liberibacter ctenarytainae</name>
    <dbReference type="NCBI Taxonomy" id="2020335"/>
    <lineage>
        <taxon>Bacteria</taxon>
        <taxon>Pseudomonadati</taxon>
        <taxon>Pseudomonadota</taxon>
        <taxon>Alphaproteobacteria</taxon>
        <taxon>Hyphomicrobiales</taxon>
        <taxon>Rhizobiaceae</taxon>
        <taxon>Liberibacter</taxon>
    </lineage>
</organism>
<evidence type="ECO:0000313" key="2">
    <source>
        <dbReference type="EMBL" id="MBL0849336.1"/>
    </source>
</evidence>
<sequence length="67" mass="8041">MTQHFWIELDLFVILATLATYLFMNKQISWWIRFLMPCFLIITMLIHIAYLSGYIGMFLFLPLPIIL</sequence>
<dbReference type="EMBL" id="SEOL01000011">
    <property type="protein sequence ID" value="MBL0849336.1"/>
    <property type="molecule type" value="Genomic_DNA"/>
</dbReference>
<protein>
    <submittedName>
        <fullName evidence="2">Uncharacterized protein</fullName>
    </submittedName>
</protein>
<name>A0A937AR09_9HYPH</name>
<evidence type="ECO:0000313" key="3">
    <source>
        <dbReference type="Proteomes" id="UP000736856"/>
    </source>
</evidence>
<accession>A0A937AR09</accession>
<feature type="transmembrane region" description="Helical" evidence="1">
    <location>
        <begin position="6"/>
        <end position="24"/>
    </location>
</feature>
<reference evidence="2" key="1">
    <citation type="submission" date="2019-02" db="EMBL/GenBank/DDBJ databases">
        <title>A novel Candidatus Liberibacter species associated with the New Zealand native fuchsia psyllid, Ctenarytaina fuchsiae.</title>
        <authorList>
            <person name="Thompson S.M."/>
            <person name="Jorgensen N."/>
            <person name="David C."/>
            <person name="Bulman S.R."/>
            <person name="Smith G.R."/>
        </authorList>
    </citation>
    <scope>NUCLEOTIDE SEQUENCE</scope>
    <source>
        <strain evidence="2">Oxford</strain>
    </source>
</reference>
<gene>
    <name evidence="2" type="ORF">EU981_04615</name>
</gene>